<keyword evidence="6" id="KW-0547">Nucleotide-binding</keyword>
<dbReference type="Gene3D" id="1.10.8.60">
    <property type="match status" value="1"/>
</dbReference>
<name>A0A0F9YY77_9BACT</name>
<evidence type="ECO:0000259" key="7">
    <source>
        <dbReference type="SMART" id="SM00382"/>
    </source>
</evidence>
<comment type="caution">
    <text evidence="8">The sequence shown here is derived from an EMBL/GenBank/DDBJ whole genome shotgun (WGS) entry which is preliminary data.</text>
</comment>
<proteinExistence type="inferred from homology"/>
<dbReference type="GO" id="GO:0009360">
    <property type="term" value="C:DNA polymerase III complex"/>
    <property type="evidence" value="ECO:0007669"/>
    <property type="project" value="InterPro"/>
</dbReference>
<dbReference type="AlphaFoldDB" id="A0A0F9YY77"/>
<dbReference type="Pfam" id="PF12169">
    <property type="entry name" value="DNA_pol3_gamma3"/>
    <property type="match status" value="1"/>
</dbReference>
<dbReference type="Gene3D" id="3.40.50.300">
    <property type="entry name" value="P-loop containing nucleotide triphosphate hydrolases"/>
    <property type="match status" value="1"/>
</dbReference>
<protein>
    <recommendedName>
        <fullName evidence="6">DNA polymerase III subunit gamma/tau</fullName>
        <ecNumber evidence="6">2.7.7.7</ecNumber>
    </recommendedName>
</protein>
<keyword evidence="6" id="KW-0067">ATP-binding</keyword>
<dbReference type="InterPro" id="IPR027417">
    <property type="entry name" value="P-loop_NTPase"/>
</dbReference>
<evidence type="ECO:0000256" key="4">
    <source>
        <dbReference type="ARBA" id="ARBA00022932"/>
    </source>
</evidence>
<reference evidence="8 9" key="1">
    <citation type="journal article" date="2015" name="Nature">
        <title>rRNA introns, odd ribosomes, and small enigmatic genomes across a large radiation of phyla.</title>
        <authorList>
            <person name="Brown C.T."/>
            <person name="Hug L.A."/>
            <person name="Thomas B.C."/>
            <person name="Sharon I."/>
            <person name="Castelle C.J."/>
            <person name="Singh A."/>
            <person name="Wilkins M.J."/>
            <person name="Williams K.H."/>
            <person name="Banfield J.F."/>
        </authorList>
    </citation>
    <scope>NUCLEOTIDE SEQUENCE [LARGE SCALE GENOMIC DNA]</scope>
</reference>
<dbReference type="EC" id="2.7.7.7" evidence="6"/>
<keyword evidence="3 6" id="KW-0235">DNA replication</keyword>
<dbReference type="InterPro" id="IPR008921">
    <property type="entry name" value="DNA_pol3_clamp-load_cplx_C"/>
</dbReference>
<comment type="function">
    <text evidence="6">DNA polymerase III is a complex, multichain enzyme responsible for most of the replicative synthesis in bacteria. This DNA polymerase also exhibits 3' to 5' exonuclease activity.</text>
</comment>
<dbReference type="GO" id="GO:0003677">
    <property type="term" value="F:DNA binding"/>
    <property type="evidence" value="ECO:0007669"/>
    <property type="project" value="InterPro"/>
</dbReference>
<dbReference type="PANTHER" id="PTHR11669">
    <property type="entry name" value="REPLICATION FACTOR C / DNA POLYMERASE III GAMMA-TAU SUBUNIT"/>
    <property type="match status" value="1"/>
</dbReference>
<keyword evidence="1 6" id="KW-0808">Transferase</keyword>
<feature type="domain" description="AAA+ ATPase" evidence="7">
    <location>
        <begin position="35"/>
        <end position="156"/>
    </location>
</feature>
<evidence type="ECO:0000256" key="1">
    <source>
        <dbReference type="ARBA" id="ARBA00022679"/>
    </source>
</evidence>
<dbReference type="InterPro" id="IPR050238">
    <property type="entry name" value="DNA_Rep/Repair_Clamp_Loader"/>
</dbReference>
<dbReference type="GO" id="GO:0005524">
    <property type="term" value="F:ATP binding"/>
    <property type="evidence" value="ECO:0007669"/>
    <property type="project" value="UniProtKB-KW"/>
</dbReference>
<comment type="similarity">
    <text evidence="6">Belongs to the DnaX/STICHEL family.</text>
</comment>
<dbReference type="EMBL" id="LBOK01000018">
    <property type="protein sequence ID" value="KKP36434.1"/>
    <property type="molecule type" value="Genomic_DNA"/>
</dbReference>
<dbReference type="InterPro" id="IPR003593">
    <property type="entry name" value="AAA+_ATPase"/>
</dbReference>
<sequence length="345" mass="38928">MTTLYRKYRPQKFDEIVGQDHIVTVLQNALKQGRVAHGYLFTGPRGIGKTTTARILARELNCNDLDLIEVDAASNRGIDEIRALRDSARISTGENSWRVFILDEAHMLTPAASNALLKSLEEPPPQTVFILITTEQDKIMPTIKSRLQILPFKNIALSDIILRLEQIAKKEKVKVDSKVIKAIAINANGGMRDAESNLTKILSIGKQVILLEDVRHILGIIDEHLVVKYIEMLFNGDKAKIFDFIKNLVDKGTQEKIFLKSLLEYWRKLILISVNPDIASDIASQLTKEDLTIIIRQAKKASSQILINCAQIFLQSFSDSEKYPEQMMALEIATLQCLNLFKKTT</sequence>
<organism evidence="8 9">
    <name type="scientific">Candidatus Roizmanbacteria bacterium GW2011_GWA2_32_13</name>
    <dbReference type="NCBI Taxonomy" id="1618475"/>
    <lineage>
        <taxon>Bacteria</taxon>
        <taxon>Candidatus Roizmaniibacteriota</taxon>
    </lineage>
</organism>
<comment type="subunit">
    <text evidence="6">DNA polymerase III contains a core (composed of alpha, epsilon and theta chains) that associates with a tau subunit. This core dimerizes to form the POLIII' complex. PolIII' associates with the gamma complex (composed of gamma, delta, delta', psi and chi chains) and with the beta chain to form the complete DNA polymerase III complex.</text>
</comment>
<dbReference type="SUPFAM" id="SSF52540">
    <property type="entry name" value="P-loop containing nucleoside triphosphate hydrolases"/>
    <property type="match status" value="1"/>
</dbReference>
<dbReference type="InterPro" id="IPR012763">
    <property type="entry name" value="DNA_pol_III_sug/sutau_N"/>
</dbReference>
<evidence type="ECO:0000256" key="3">
    <source>
        <dbReference type="ARBA" id="ARBA00022705"/>
    </source>
</evidence>
<dbReference type="Pfam" id="PF13177">
    <property type="entry name" value="DNA_pol3_delta2"/>
    <property type="match status" value="1"/>
</dbReference>
<dbReference type="SUPFAM" id="SSF48019">
    <property type="entry name" value="post-AAA+ oligomerization domain-like"/>
    <property type="match status" value="1"/>
</dbReference>
<gene>
    <name evidence="6" type="primary">dnaX</name>
    <name evidence="8" type="ORF">UR23_C0018G0008</name>
</gene>
<accession>A0A0F9YY77</accession>
<evidence type="ECO:0000313" key="9">
    <source>
        <dbReference type="Proteomes" id="UP000034349"/>
    </source>
</evidence>
<dbReference type="Proteomes" id="UP000034349">
    <property type="component" value="Unassembled WGS sequence"/>
</dbReference>
<evidence type="ECO:0000313" key="8">
    <source>
        <dbReference type="EMBL" id="KKP36434.1"/>
    </source>
</evidence>
<dbReference type="PANTHER" id="PTHR11669:SF0">
    <property type="entry name" value="PROTEIN STICHEL-LIKE 2"/>
    <property type="match status" value="1"/>
</dbReference>
<dbReference type="InterPro" id="IPR022754">
    <property type="entry name" value="DNA_pol_III_gamma-3"/>
</dbReference>
<dbReference type="SMART" id="SM00382">
    <property type="entry name" value="AAA"/>
    <property type="match status" value="1"/>
</dbReference>
<keyword evidence="4 6" id="KW-0239">DNA-directed DNA polymerase</keyword>
<keyword evidence="2 6" id="KW-0548">Nucleotidyltransferase</keyword>
<evidence type="ECO:0000256" key="2">
    <source>
        <dbReference type="ARBA" id="ARBA00022695"/>
    </source>
</evidence>
<dbReference type="GO" id="GO:0003887">
    <property type="term" value="F:DNA-directed DNA polymerase activity"/>
    <property type="evidence" value="ECO:0007669"/>
    <property type="project" value="UniProtKB-KW"/>
</dbReference>
<dbReference type="CDD" id="cd00009">
    <property type="entry name" value="AAA"/>
    <property type="match status" value="1"/>
</dbReference>
<dbReference type="NCBIfam" id="TIGR02397">
    <property type="entry name" value="dnaX_nterm"/>
    <property type="match status" value="1"/>
</dbReference>
<evidence type="ECO:0000256" key="5">
    <source>
        <dbReference type="ARBA" id="ARBA00049244"/>
    </source>
</evidence>
<dbReference type="GO" id="GO:0006261">
    <property type="term" value="P:DNA-templated DNA replication"/>
    <property type="evidence" value="ECO:0007669"/>
    <property type="project" value="TreeGrafter"/>
</dbReference>
<dbReference type="InterPro" id="IPR001270">
    <property type="entry name" value="ClpA/B"/>
</dbReference>
<dbReference type="PRINTS" id="PR00300">
    <property type="entry name" value="CLPPROTEASEA"/>
</dbReference>
<evidence type="ECO:0000256" key="6">
    <source>
        <dbReference type="RuleBase" id="RU364063"/>
    </source>
</evidence>
<comment type="catalytic activity">
    <reaction evidence="5 6">
        <text>DNA(n) + a 2'-deoxyribonucleoside 5'-triphosphate = DNA(n+1) + diphosphate</text>
        <dbReference type="Rhea" id="RHEA:22508"/>
        <dbReference type="Rhea" id="RHEA-COMP:17339"/>
        <dbReference type="Rhea" id="RHEA-COMP:17340"/>
        <dbReference type="ChEBI" id="CHEBI:33019"/>
        <dbReference type="ChEBI" id="CHEBI:61560"/>
        <dbReference type="ChEBI" id="CHEBI:173112"/>
        <dbReference type="EC" id="2.7.7.7"/>
    </reaction>
</comment>
<dbReference type="PATRIC" id="fig|1618475.3.peg.249"/>
<dbReference type="Gene3D" id="1.20.272.10">
    <property type="match status" value="1"/>
</dbReference>